<keyword evidence="7" id="KW-0472">Membrane</keyword>
<keyword evidence="3" id="KW-0813">Transport</keyword>
<reference evidence="9" key="1">
    <citation type="submission" date="2020-10" db="EMBL/GenBank/DDBJ databases">
        <authorList>
            <person name="Gilroy R."/>
        </authorList>
    </citation>
    <scope>NUCLEOTIDE SEQUENCE</scope>
    <source>
        <strain evidence="9">CHK195-11698</strain>
    </source>
</reference>
<keyword evidence="5" id="KW-0547">Nucleotide-binding</keyword>
<sequence>MRVVIEKINKKFKDHQVLKDVSLEVNDHEVVVVMGESGCGKTTLLRCLCDLEQPDAGKISLDDWVVYGGQSKLSRQERQRYHRLIGMVLQNYQLFPHRTVLENCCEAPVYQKLMNKQEAMAKARELLSQLNLLDQADQYPHTLSGGQKQRVAIARACMLQPEVLCFDEPTSALDANTIEQLYPLIDSLKEKMAVVIITHDEAFAKKVGTRVVRMHDINPLDEK</sequence>
<comment type="caution">
    <text evidence="9">The sequence shown here is derived from an EMBL/GenBank/DDBJ whole genome shotgun (WGS) entry which is preliminary data.</text>
</comment>
<accession>A0A9D1HP48</accession>
<gene>
    <name evidence="9" type="ORF">IAD15_06460</name>
</gene>
<reference evidence="9" key="2">
    <citation type="journal article" date="2021" name="PeerJ">
        <title>Extensive microbial diversity within the chicken gut microbiome revealed by metagenomics and culture.</title>
        <authorList>
            <person name="Gilroy R."/>
            <person name="Ravi A."/>
            <person name="Getino M."/>
            <person name="Pursley I."/>
            <person name="Horton D.L."/>
            <person name="Alikhan N.F."/>
            <person name="Baker D."/>
            <person name="Gharbi K."/>
            <person name="Hall N."/>
            <person name="Watson M."/>
            <person name="Adriaenssens E.M."/>
            <person name="Foster-Nyarko E."/>
            <person name="Jarju S."/>
            <person name="Secka A."/>
            <person name="Antonio M."/>
            <person name="Oren A."/>
            <person name="Chaudhuri R.R."/>
            <person name="La Ragione R."/>
            <person name="Hildebrand F."/>
            <person name="Pallen M.J."/>
        </authorList>
    </citation>
    <scope>NUCLEOTIDE SEQUENCE</scope>
    <source>
        <strain evidence="9">CHK195-11698</strain>
    </source>
</reference>
<evidence type="ECO:0000313" key="9">
    <source>
        <dbReference type="EMBL" id="HIU13696.1"/>
    </source>
</evidence>
<keyword evidence="4" id="KW-1003">Cell membrane</keyword>
<evidence type="ECO:0000313" key="10">
    <source>
        <dbReference type="Proteomes" id="UP000824175"/>
    </source>
</evidence>
<dbReference type="SMART" id="SM00382">
    <property type="entry name" value="AAA"/>
    <property type="match status" value="1"/>
</dbReference>
<name>A0A9D1HP48_9FIRM</name>
<proteinExistence type="inferred from homology"/>
<dbReference type="InterPro" id="IPR003439">
    <property type="entry name" value="ABC_transporter-like_ATP-bd"/>
</dbReference>
<evidence type="ECO:0000256" key="2">
    <source>
        <dbReference type="ARBA" id="ARBA00005417"/>
    </source>
</evidence>
<protein>
    <submittedName>
        <fullName evidence="9">Amino acid ABC transporter ATP-binding protein</fullName>
    </submittedName>
</protein>
<dbReference type="Pfam" id="PF00005">
    <property type="entry name" value="ABC_tran"/>
    <property type="match status" value="1"/>
</dbReference>
<dbReference type="InterPro" id="IPR027417">
    <property type="entry name" value="P-loop_NTPase"/>
</dbReference>
<dbReference type="PROSITE" id="PS50893">
    <property type="entry name" value="ABC_TRANSPORTER_2"/>
    <property type="match status" value="1"/>
</dbReference>
<dbReference type="InterPro" id="IPR003593">
    <property type="entry name" value="AAA+_ATPase"/>
</dbReference>
<evidence type="ECO:0000256" key="6">
    <source>
        <dbReference type="ARBA" id="ARBA00022840"/>
    </source>
</evidence>
<dbReference type="SUPFAM" id="SSF52540">
    <property type="entry name" value="P-loop containing nucleoside triphosphate hydrolases"/>
    <property type="match status" value="1"/>
</dbReference>
<comment type="subcellular location">
    <subcellularLocation>
        <location evidence="1">Cell membrane</location>
        <topology evidence="1">Peripheral membrane protein</topology>
    </subcellularLocation>
</comment>
<evidence type="ECO:0000256" key="7">
    <source>
        <dbReference type="ARBA" id="ARBA00023136"/>
    </source>
</evidence>
<evidence type="ECO:0000256" key="4">
    <source>
        <dbReference type="ARBA" id="ARBA00022475"/>
    </source>
</evidence>
<dbReference type="InterPro" id="IPR050086">
    <property type="entry name" value="MetN_ABC_transporter-like"/>
</dbReference>
<evidence type="ECO:0000256" key="5">
    <source>
        <dbReference type="ARBA" id="ARBA00022741"/>
    </source>
</evidence>
<dbReference type="GO" id="GO:0016887">
    <property type="term" value="F:ATP hydrolysis activity"/>
    <property type="evidence" value="ECO:0007669"/>
    <property type="project" value="InterPro"/>
</dbReference>
<dbReference type="AlphaFoldDB" id="A0A9D1HP48"/>
<dbReference type="EMBL" id="DVMJ01000054">
    <property type="protein sequence ID" value="HIU13696.1"/>
    <property type="molecule type" value="Genomic_DNA"/>
</dbReference>
<keyword evidence="6 9" id="KW-0067">ATP-binding</keyword>
<dbReference type="Gene3D" id="3.40.50.300">
    <property type="entry name" value="P-loop containing nucleotide triphosphate hydrolases"/>
    <property type="match status" value="1"/>
</dbReference>
<dbReference type="Proteomes" id="UP000824175">
    <property type="component" value="Unassembled WGS sequence"/>
</dbReference>
<dbReference type="PANTHER" id="PTHR43166:SF9">
    <property type="entry name" value="GLUTAMATE_ASPARTATE IMPORT ATP-BINDING PROTEIN GLTL"/>
    <property type="match status" value="1"/>
</dbReference>
<comment type="similarity">
    <text evidence="2">Belongs to the ABC transporter superfamily.</text>
</comment>
<dbReference type="GO" id="GO:0005524">
    <property type="term" value="F:ATP binding"/>
    <property type="evidence" value="ECO:0007669"/>
    <property type="project" value="UniProtKB-KW"/>
</dbReference>
<evidence type="ECO:0000256" key="3">
    <source>
        <dbReference type="ARBA" id="ARBA00022448"/>
    </source>
</evidence>
<dbReference type="GO" id="GO:0005886">
    <property type="term" value="C:plasma membrane"/>
    <property type="evidence" value="ECO:0007669"/>
    <property type="project" value="UniProtKB-SubCell"/>
</dbReference>
<evidence type="ECO:0000256" key="1">
    <source>
        <dbReference type="ARBA" id="ARBA00004202"/>
    </source>
</evidence>
<organism evidence="9 10">
    <name type="scientific">Candidatus Fimiplasma intestinipullorum</name>
    <dbReference type="NCBI Taxonomy" id="2840825"/>
    <lineage>
        <taxon>Bacteria</taxon>
        <taxon>Bacillati</taxon>
        <taxon>Bacillota</taxon>
        <taxon>Clostridia</taxon>
        <taxon>Eubacteriales</taxon>
        <taxon>Candidatus Fimiplasma</taxon>
    </lineage>
</organism>
<feature type="domain" description="ABC transporter" evidence="8">
    <location>
        <begin position="3"/>
        <end position="220"/>
    </location>
</feature>
<dbReference type="PANTHER" id="PTHR43166">
    <property type="entry name" value="AMINO ACID IMPORT ATP-BINDING PROTEIN"/>
    <property type="match status" value="1"/>
</dbReference>
<evidence type="ECO:0000259" key="8">
    <source>
        <dbReference type="PROSITE" id="PS50893"/>
    </source>
</evidence>